<dbReference type="RefSeq" id="WP_262308359.1">
    <property type="nucleotide sequence ID" value="NZ_CP106679.1"/>
</dbReference>
<dbReference type="Proteomes" id="UP001065174">
    <property type="component" value="Chromosome"/>
</dbReference>
<keyword evidence="1" id="KW-0812">Transmembrane</keyword>
<keyword evidence="1" id="KW-0472">Membrane</keyword>
<accession>A0ABY6CNH9</accession>
<keyword evidence="1" id="KW-1133">Transmembrane helix</keyword>
<reference evidence="2" key="1">
    <citation type="submission" date="2022-09" db="EMBL/GenBank/DDBJ databases">
        <title>Comparative genomics and taxonomic characterization of three novel marine species of genus Reichenbachiella exhibiting antioxidant and polysaccharide degradation activities.</title>
        <authorList>
            <person name="Muhammad N."/>
            <person name="Lee Y.-J."/>
            <person name="Ko J."/>
            <person name="Kim S.-G."/>
        </authorList>
    </citation>
    <scope>NUCLEOTIDE SEQUENCE</scope>
    <source>
        <strain evidence="2">BKB1-1</strain>
    </source>
</reference>
<protein>
    <recommendedName>
        <fullName evidence="4">HTTM domain-containing protein</fullName>
    </recommendedName>
</protein>
<name>A0ABY6CNH9_9BACT</name>
<dbReference type="EMBL" id="CP106679">
    <property type="protein sequence ID" value="UXP30913.1"/>
    <property type="molecule type" value="Genomic_DNA"/>
</dbReference>
<feature type="transmembrane region" description="Helical" evidence="1">
    <location>
        <begin position="220"/>
        <end position="241"/>
    </location>
</feature>
<feature type="transmembrane region" description="Helical" evidence="1">
    <location>
        <begin position="34"/>
        <end position="54"/>
    </location>
</feature>
<organism evidence="2 3">
    <name type="scientific">Reichenbachiella agarivorans</name>
    <dbReference type="NCBI Taxonomy" id="2979464"/>
    <lineage>
        <taxon>Bacteria</taxon>
        <taxon>Pseudomonadati</taxon>
        <taxon>Bacteroidota</taxon>
        <taxon>Cytophagia</taxon>
        <taxon>Cytophagales</taxon>
        <taxon>Reichenbachiellaceae</taxon>
        <taxon>Reichenbachiella</taxon>
    </lineage>
</organism>
<gene>
    <name evidence="2" type="ORF">N6H18_11180</name>
</gene>
<sequence length="298" mass="34313">MAFLQNVRLPQWLYSNLFDYEAEETKGDFYAFKFFELVVLVYVIQFAWDWGFYIQKISDVVLPLGMANYIDVSFMFHHNISLVNAAIMVVAGLVGFFRLNKYGYAVCLVSFHLHYISRYCLGEISHGSNLVGMAVLLLALAQWSFGNTKNMRVFALGMTYFYFGFGYTSAGICKLIATGYTWVDGSNLWMWIYERSVDVTSKQGFFEPNLLQEWALSSHLFATLTLLFGILAELTAFLIWFKKTRTFSVLILLGMHIGISISMNIMFMENIIIMFSVMYPWGRIIDRFLPSQAMGTHK</sequence>
<keyword evidence="3" id="KW-1185">Reference proteome</keyword>
<feature type="transmembrane region" description="Helical" evidence="1">
    <location>
        <begin position="160"/>
        <end position="183"/>
    </location>
</feature>
<feature type="transmembrane region" description="Helical" evidence="1">
    <location>
        <begin position="248"/>
        <end position="281"/>
    </location>
</feature>
<feature type="transmembrane region" description="Helical" evidence="1">
    <location>
        <begin position="74"/>
        <end position="95"/>
    </location>
</feature>
<evidence type="ECO:0000313" key="2">
    <source>
        <dbReference type="EMBL" id="UXP30913.1"/>
    </source>
</evidence>
<evidence type="ECO:0000256" key="1">
    <source>
        <dbReference type="SAM" id="Phobius"/>
    </source>
</evidence>
<evidence type="ECO:0008006" key="4">
    <source>
        <dbReference type="Google" id="ProtNLM"/>
    </source>
</evidence>
<evidence type="ECO:0000313" key="3">
    <source>
        <dbReference type="Proteomes" id="UP001065174"/>
    </source>
</evidence>
<proteinExistence type="predicted"/>